<dbReference type="PROSITE" id="PS50102">
    <property type="entry name" value="RRM"/>
    <property type="match status" value="2"/>
</dbReference>
<evidence type="ECO:0000256" key="1">
    <source>
        <dbReference type="ARBA" id="ARBA00004604"/>
    </source>
</evidence>
<comment type="subcellular location">
    <subcellularLocation>
        <location evidence="1">Nucleus</location>
        <location evidence="1">Nucleolus</location>
    </subcellularLocation>
</comment>
<name>A0AAD7P6K9_QUISA</name>
<feature type="compositionally biased region" description="Polar residues" evidence="6">
    <location>
        <begin position="441"/>
        <end position="451"/>
    </location>
</feature>
<dbReference type="CDD" id="cd12395">
    <property type="entry name" value="RRM2_RBM34"/>
    <property type="match status" value="1"/>
</dbReference>
<protein>
    <submittedName>
        <fullName evidence="8">RNA-binding protein 34</fullName>
    </submittedName>
</protein>
<feature type="region of interest" description="Disordered" evidence="6">
    <location>
        <begin position="441"/>
        <end position="559"/>
    </location>
</feature>
<keyword evidence="3 5" id="KW-0694">RNA-binding</keyword>
<dbReference type="InterPro" id="IPR034221">
    <property type="entry name" value="RBM34_RRM2"/>
</dbReference>
<feature type="domain" description="RRM" evidence="7">
    <location>
        <begin position="247"/>
        <end position="341"/>
    </location>
</feature>
<dbReference type="InterPro" id="IPR000504">
    <property type="entry name" value="RRM_dom"/>
</dbReference>
<keyword evidence="9" id="KW-1185">Reference proteome</keyword>
<comment type="similarity">
    <text evidence="2">Belongs to the RRM RBM34 family.</text>
</comment>
<dbReference type="InterPro" id="IPR035979">
    <property type="entry name" value="RBD_domain_sf"/>
</dbReference>
<feature type="region of interest" description="Disordered" evidence="6">
    <location>
        <begin position="1"/>
        <end position="25"/>
    </location>
</feature>
<dbReference type="InterPro" id="IPR012677">
    <property type="entry name" value="Nucleotide-bd_a/b_plait_sf"/>
</dbReference>
<evidence type="ECO:0000256" key="2">
    <source>
        <dbReference type="ARBA" id="ARBA00007077"/>
    </source>
</evidence>
<dbReference type="SUPFAM" id="SSF54928">
    <property type="entry name" value="RNA-binding domain, RBD"/>
    <property type="match status" value="2"/>
</dbReference>
<reference evidence="8" key="1">
    <citation type="journal article" date="2023" name="Science">
        <title>Elucidation of the pathway for biosynthesis of saponin adjuvants from the soapbark tree.</title>
        <authorList>
            <person name="Reed J."/>
            <person name="Orme A."/>
            <person name="El-Demerdash A."/>
            <person name="Owen C."/>
            <person name="Martin L.B.B."/>
            <person name="Misra R.C."/>
            <person name="Kikuchi S."/>
            <person name="Rejzek M."/>
            <person name="Martin A.C."/>
            <person name="Harkess A."/>
            <person name="Leebens-Mack J."/>
            <person name="Louveau T."/>
            <person name="Stephenson M.J."/>
            <person name="Osbourn A."/>
        </authorList>
    </citation>
    <scope>NUCLEOTIDE SEQUENCE</scope>
    <source>
        <strain evidence="8">S10</strain>
    </source>
</reference>
<feature type="compositionally biased region" description="Basic and acidic residues" evidence="6">
    <location>
        <begin position="7"/>
        <end position="16"/>
    </location>
</feature>
<keyword evidence="4" id="KW-0539">Nucleus</keyword>
<dbReference type="Proteomes" id="UP001163823">
    <property type="component" value="Chromosome 14"/>
</dbReference>
<dbReference type="CDD" id="cd12394">
    <property type="entry name" value="RRM1_RBM34"/>
    <property type="match status" value="1"/>
</dbReference>
<sequence length="559" mass="61997">MGKKKEKHTEQQETTKSDGLSASSNVFRTIFGDVVEENAVSSLFSDKNPFRRKPQGSGLGLGSGSSKVAESRSNGGSDIHDSDEQKKRKRNNEKKYTGDSNSVVEASETPVDTKKSKKDKRRDLNLVPDVKPDLGPQPIGDAVELNQVSEEAKNENHGLGLQNGGDINMEGKVGDDEEKKRRKKRKRDEIEKEYEVRKYGAAVEKEEENGGEGLGGKVAGSKRKALDNSADMLVSKDGFDDESKLLRTIFVGNLPLKLKKKTLLKEFSKFGEVESVRIRSVPLLDTKKPRKGAILSKKINDSADSVHAYVVFTTEQAAQASLAHNMAVVLGNHIRVDRACPPRKKVKGDNVPLYDNKRTVFVGNLPFDVKDEELYKLFCGIANLESSIEAVRVIRDPHINIGKGIAYVLFKTREAANLVVKKRNLKLRDRDLRLCFAKLDSTSSKKSNPSPARTAITPGKKSAMCSRSPSNSNDRPRAKIDMSYQGLRANKAGAEKKFKTQKAENPNERKRKRPAVAARKTKAKFPKDGGPSKQAGMKRKLDSRTPESSQRPKKVKKFR</sequence>
<evidence type="ECO:0000256" key="6">
    <source>
        <dbReference type="SAM" id="MobiDB-lite"/>
    </source>
</evidence>
<evidence type="ECO:0000259" key="7">
    <source>
        <dbReference type="PROSITE" id="PS50102"/>
    </source>
</evidence>
<dbReference type="PANTHER" id="PTHR23236:SF25">
    <property type="entry name" value="RNA-BINDING PROTEIN 34"/>
    <property type="match status" value="1"/>
</dbReference>
<evidence type="ECO:0000256" key="3">
    <source>
        <dbReference type="ARBA" id="ARBA00022884"/>
    </source>
</evidence>
<dbReference type="GO" id="GO:0003723">
    <property type="term" value="F:RNA binding"/>
    <property type="evidence" value="ECO:0007669"/>
    <property type="project" value="UniProtKB-UniRule"/>
</dbReference>
<evidence type="ECO:0000313" key="9">
    <source>
        <dbReference type="Proteomes" id="UP001163823"/>
    </source>
</evidence>
<dbReference type="GO" id="GO:0005730">
    <property type="term" value="C:nucleolus"/>
    <property type="evidence" value="ECO:0007669"/>
    <property type="project" value="UniProtKB-SubCell"/>
</dbReference>
<feature type="region of interest" description="Disordered" evidence="6">
    <location>
        <begin position="42"/>
        <end position="190"/>
    </location>
</feature>
<feature type="domain" description="RRM" evidence="7">
    <location>
        <begin position="358"/>
        <end position="439"/>
    </location>
</feature>
<gene>
    <name evidence="8" type="ORF">O6P43_033336</name>
</gene>
<feature type="compositionally biased region" description="Basic and acidic residues" evidence="6">
    <location>
        <begin position="493"/>
        <end position="508"/>
    </location>
</feature>
<feature type="compositionally biased region" description="Basic residues" evidence="6">
    <location>
        <begin position="509"/>
        <end position="524"/>
    </location>
</feature>
<proteinExistence type="inferred from homology"/>
<dbReference type="AlphaFoldDB" id="A0AAD7P6K9"/>
<evidence type="ECO:0000313" key="8">
    <source>
        <dbReference type="EMBL" id="KAJ7943844.1"/>
    </source>
</evidence>
<evidence type="ECO:0000256" key="4">
    <source>
        <dbReference type="ARBA" id="ARBA00023242"/>
    </source>
</evidence>
<dbReference type="KEGG" id="qsa:O6P43_033336"/>
<organism evidence="8 9">
    <name type="scientific">Quillaja saponaria</name>
    <name type="common">Soap bark tree</name>
    <dbReference type="NCBI Taxonomy" id="32244"/>
    <lineage>
        <taxon>Eukaryota</taxon>
        <taxon>Viridiplantae</taxon>
        <taxon>Streptophyta</taxon>
        <taxon>Embryophyta</taxon>
        <taxon>Tracheophyta</taxon>
        <taxon>Spermatophyta</taxon>
        <taxon>Magnoliopsida</taxon>
        <taxon>eudicotyledons</taxon>
        <taxon>Gunneridae</taxon>
        <taxon>Pentapetalae</taxon>
        <taxon>rosids</taxon>
        <taxon>fabids</taxon>
        <taxon>Fabales</taxon>
        <taxon>Quillajaceae</taxon>
        <taxon>Quillaja</taxon>
    </lineage>
</organism>
<dbReference type="Pfam" id="PF00076">
    <property type="entry name" value="RRM_1"/>
    <property type="match status" value="2"/>
</dbReference>
<dbReference type="Gene3D" id="3.30.70.330">
    <property type="match status" value="2"/>
</dbReference>
<comment type="caution">
    <text evidence="8">The sequence shown here is derived from an EMBL/GenBank/DDBJ whole genome shotgun (WGS) entry which is preliminary data.</text>
</comment>
<accession>A0AAD7P6K9</accession>
<evidence type="ECO:0000256" key="5">
    <source>
        <dbReference type="PROSITE-ProRule" id="PRU00176"/>
    </source>
</evidence>
<dbReference type="SMART" id="SM00360">
    <property type="entry name" value="RRM"/>
    <property type="match status" value="2"/>
</dbReference>
<dbReference type="EMBL" id="JARAOO010000014">
    <property type="protein sequence ID" value="KAJ7943844.1"/>
    <property type="molecule type" value="Genomic_DNA"/>
</dbReference>
<dbReference type="PANTHER" id="PTHR23236">
    <property type="entry name" value="EUKARYOTIC TRANSLATION INITIATION FACTOR 4B/4H"/>
    <property type="match status" value="1"/>
</dbReference>